<proteinExistence type="predicted"/>
<dbReference type="Gene3D" id="3.40.525.10">
    <property type="entry name" value="CRAL-TRIO lipid binding domain"/>
    <property type="match status" value="1"/>
</dbReference>
<dbReference type="Pfam" id="PF00650">
    <property type="entry name" value="CRAL_TRIO"/>
    <property type="match status" value="1"/>
</dbReference>
<dbReference type="InterPro" id="IPR036865">
    <property type="entry name" value="CRAL-TRIO_dom_sf"/>
</dbReference>
<dbReference type="AlphaFoldDB" id="A0AAV4UR92"/>
<gene>
    <name evidence="2" type="primary">TTPA</name>
    <name evidence="2" type="ORF">CDAR_181751</name>
</gene>
<dbReference type="PROSITE" id="PS50191">
    <property type="entry name" value="CRAL_TRIO"/>
    <property type="match status" value="1"/>
</dbReference>
<evidence type="ECO:0000313" key="2">
    <source>
        <dbReference type="EMBL" id="GIY60517.1"/>
    </source>
</evidence>
<reference evidence="2 3" key="1">
    <citation type="submission" date="2021-06" db="EMBL/GenBank/DDBJ databases">
        <title>Caerostris darwini draft genome.</title>
        <authorList>
            <person name="Kono N."/>
            <person name="Arakawa K."/>
        </authorList>
    </citation>
    <scope>NUCLEOTIDE SEQUENCE [LARGE SCALE GENOMIC DNA]</scope>
</reference>
<dbReference type="GO" id="GO:0016020">
    <property type="term" value="C:membrane"/>
    <property type="evidence" value="ECO:0007669"/>
    <property type="project" value="TreeGrafter"/>
</dbReference>
<name>A0AAV4UR92_9ARAC</name>
<dbReference type="GO" id="GO:1902936">
    <property type="term" value="F:phosphatidylinositol bisphosphate binding"/>
    <property type="evidence" value="ECO:0007669"/>
    <property type="project" value="TreeGrafter"/>
</dbReference>
<dbReference type="EMBL" id="BPLQ01011804">
    <property type="protein sequence ID" value="GIY60517.1"/>
    <property type="molecule type" value="Genomic_DNA"/>
</dbReference>
<evidence type="ECO:0000259" key="1">
    <source>
        <dbReference type="PROSITE" id="PS50191"/>
    </source>
</evidence>
<keyword evidence="3" id="KW-1185">Reference proteome</keyword>
<evidence type="ECO:0000313" key="3">
    <source>
        <dbReference type="Proteomes" id="UP001054837"/>
    </source>
</evidence>
<dbReference type="InterPro" id="IPR036273">
    <property type="entry name" value="CRAL/TRIO_N_dom_sf"/>
</dbReference>
<dbReference type="CDD" id="cd00170">
    <property type="entry name" value="SEC14"/>
    <property type="match status" value="1"/>
</dbReference>
<organism evidence="2 3">
    <name type="scientific">Caerostris darwini</name>
    <dbReference type="NCBI Taxonomy" id="1538125"/>
    <lineage>
        <taxon>Eukaryota</taxon>
        <taxon>Metazoa</taxon>
        <taxon>Ecdysozoa</taxon>
        <taxon>Arthropoda</taxon>
        <taxon>Chelicerata</taxon>
        <taxon>Arachnida</taxon>
        <taxon>Araneae</taxon>
        <taxon>Araneomorphae</taxon>
        <taxon>Entelegynae</taxon>
        <taxon>Araneoidea</taxon>
        <taxon>Araneidae</taxon>
        <taxon>Caerostris</taxon>
    </lineage>
</organism>
<dbReference type="PANTHER" id="PTHR10174:SF208">
    <property type="entry name" value="CRAL-TRIO DOMAIN-CONTAINING PROTEIN DDB_G0278031"/>
    <property type="match status" value="1"/>
</dbReference>
<dbReference type="SMART" id="SM00516">
    <property type="entry name" value="SEC14"/>
    <property type="match status" value="1"/>
</dbReference>
<dbReference type="InterPro" id="IPR001251">
    <property type="entry name" value="CRAL-TRIO_dom"/>
</dbReference>
<comment type="caution">
    <text evidence="2">The sequence shown here is derived from an EMBL/GenBank/DDBJ whole genome shotgun (WGS) entry which is preliminary data.</text>
</comment>
<protein>
    <submittedName>
        <fullName evidence="2">Alpha-tocopherol transfer protein</fullName>
    </submittedName>
</protein>
<dbReference type="Gene3D" id="1.20.5.1200">
    <property type="entry name" value="Alpha-tocopherol transfer"/>
    <property type="match status" value="1"/>
</dbReference>
<dbReference type="PANTHER" id="PTHR10174">
    <property type="entry name" value="ALPHA-TOCOPHEROL TRANSFER PROTEIN-RELATED"/>
    <property type="match status" value="1"/>
</dbReference>
<dbReference type="Proteomes" id="UP001054837">
    <property type="component" value="Unassembled WGS sequence"/>
</dbReference>
<dbReference type="Gene3D" id="1.10.8.20">
    <property type="entry name" value="N-terminal domain of phosphatidylinositol transfer protein sec14p"/>
    <property type="match status" value="1"/>
</dbReference>
<sequence>MLFIYYRQAFYPTYDTVKAVGERIIGLKEAGEGGSSASCSPHRRIDVKEEKETLEDNLRVNYKMFKMLSNESEEILPFEMDRIPEFVLRKCEVELTETPEKKLRAVQEVRELLRQNWETSDIDFHDDFIVQFLRRNKYDVRRSCKNIQNFVVLRKEQSEMFRNIEDEYFSSKSSTEFIRLLPKRCPEGCAITLFQLGKWDPNELAFVDVKRLMAMCFVQLLRDPMTQISGVKAIFDFQGTSFQHLRYVTLENLHLFYNSAFNCIPCRYKRAHIVNESLVLTPVWAILKQFLSEKIKSRVHFHSNMSDLFEFFPRSVLPAEYGGDLPDADAKDWLRRANMEHGSNSVGGQPNFY</sequence>
<accession>A0AAV4UR92</accession>
<feature type="domain" description="CRAL-TRIO" evidence="1">
    <location>
        <begin position="165"/>
        <end position="329"/>
    </location>
</feature>
<dbReference type="SUPFAM" id="SSF52087">
    <property type="entry name" value="CRAL/TRIO domain"/>
    <property type="match status" value="1"/>
</dbReference>
<dbReference type="SUPFAM" id="SSF46938">
    <property type="entry name" value="CRAL/TRIO N-terminal domain"/>
    <property type="match status" value="1"/>
</dbReference>
<dbReference type="PRINTS" id="PR00180">
    <property type="entry name" value="CRETINALDHBP"/>
</dbReference>